<dbReference type="Gene3D" id="1.10.238.10">
    <property type="entry name" value="EF-hand"/>
    <property type="match status" value="1"/>
</dbReference>
<dbReference type="GO" id="GO:0005840">
    <property type="term" value="C:ribosome"/>
    <property type="evidence" value="ECO:0007669"/>
    <property type="project" value="UniProtKB-KW"/>
</dbReference>
<feature type="repeat" description="WD" evidence="4">
    <location>
        <begin position="277"/>
        <end position="308"/>
    </location>
</feature>
<dbReference type="AlphaFoldDB" id="A0A7S1I6K9"/>
<feature type="compositionally biased region" description="Low complexity" evidence="5">
    <location>
        <begin position="365"/>
        <end position="374"/>
    </location>
</feature>
<feature type="repeat" description="WD" evidence="4">
    <location>
        <begin position="237"/>
        <end position="276"/>
    </location>
</feature>
<dbReference type="PRINTS" id="PR00320">
    <property type="entry name" value="GPROTEINBRPT"/>
</dbReference>
<dbReference type="PANTHER" id="PTHR19848">
    <property type="entry name" value="WD40 REPEAT PROTEIN"/>
    <property type="match status" value="1"/>
</dbReference>
<keyword evidence="1 4" id="KW-0853">WD repeat</keyword>
<dbReference type="PROSITE" id="PS00678">
    <property type="entry name" value="WD_REPEATS_1"/>
    <property type="match status" value="2"/>
</dbReference>
<feature type="compositionally biased region" description="Basic and acidic residues" evidence="5">
    <location>
        <begin position="385"/>
        <end position="396"/>
    </location>
</feature>
<proteinExistence type="predicted"/>
<feature type="repeat" description="WD" evidence="4">
    <location>
        <begin position="53"/>
        <end position="100"/>
    </location>
</feature>
<dbReference type="InterPro" id="IPR020472">
    <property type="entry name" value="WD40_PAC1"/>
</dbReference>
<dbReference type="InterPro" id="IPR002048">
    <property type="entry name" value="EF_hand_dom"/>
</dbReference>
<dbReference type="SMART" id="SM00320">
    <property type="entry name" value="WD40"/>
    <property type="match status" value="7"/>
</dbReference>
<evidence type="ECO:0000256" key="5">
    <source>
        <dbReference type="SAM" id="MobiDB-lite"/>
    </source>
</evidence>
<keyword evidence="2" id="KW-0677">Repeat</keyword>
<dbReference type="PROSITE" id="PS50294">
    <property type="entry name" value="WD_REPEATS_REGION"/>
    <property type="match status" value="4"/>
</dbReference>
<dbReference type="PROSITE" id="PS50222">
    <property type="entry name" value="EF_HAND_2"/>
    <property type="match status" value="1"/>
</dbReference>
<protein>
    <recommendedName>
        <fullName evidence="6">EF-hand domain-containing protein</fullName>
    </recommendedName>
</protein>
<evidence type="ECO:0000256" key="2">
    <source>
        <dbReference type="ARBA" id="ARBA00022737"/>
    </source>
</evidence>
<evidence type="ECO:0000259" key="6">
    <source>
        <dbReference type="PROSITE" id="PS50222"/>
    </source>
</evidence>
<gene>
    <name evidence="7" type="ORF">EGYM00392_LOCUS13760</name>
</gene>
<dbReference type="CDD" id="cd00200">
    <property type="entry name" value="WD40"/>
    <property type="match status" value="1"/>
</dbReference>
<evidence type="ECO:0000256" key="1">
    <source>
        <dbReference type="ARBA" id="ARBA00022574"/>
    </source>
</evidence>
<dbReference type="Pfam" id="PF00400">
    <property type="entry name" value="WD40"/>
    <property type="match status" value="4"/>
</dbReference>
<feature type="region of interest" description="Disordered" evidence="5">
    <location>
        <begin position="344"/>
        <end position="396"/>
    </location>
</feature>
<dbReference type="InterPro" id="IPR011992">
    <property type="entry name" value="EF-hand-dom_pair"/>
</dbReference>
<evidence type="ECO:0000256" key="3">
    <source>
        <dbReference type="ARBA" id="ARBA00022980"/>
    </source>
</evidence>
<dbReference type="InterPro" id="IPR015943">
    <property type="entry name" value="WD40/YVTN_repeat-like_dom_sf"/>
</dbReference>
<keyword evidence="3" id="KW-0687">Ribonucleoprotein</keyword>
<evidence type="ECO:0000256" key="4">
    <source>
        <dbReference type="PROSITE-ProRule" id="PRU00221"/>
    </source>
</evidence>
<dbReference type="SUPFAM" id="SSF50978">
    <property type="entry name" value="WD40 repeat-like"/>
    <property type="match status" value="1"/>
</dbReference>
<dbReference type="PROSITE" id="PS50082">
    <property type="entry name" value="WD_REPEATS_2"/>
    <property type="match status" value="4"/>
</dbReference>
<dbReference type="SUPFAM" id="SSF47473">
    <property type="entry name" value="EF-hand"/>
    <property type="match status" value="1"/>
</dbReference>
<dbReference type="InterPro" id="IPR019775">
    <property type="entry name" value="WD40_repeat_CS"/>
</dbReference>
<dbReference type="InterPro" id="IPR001680">
    <property type="entry name" value="WD40_rpt"/>
</dbReference>
<organism evidence="7">
    <name type="scientific">Eutreptiella gymnastica</name>
    <dbReference type="NCBI Taxonomy" id="73025"/>
    <lineage>
        <taxon>Eukaryota</taxon>
        <taxon>Discoba</taxon>
        <taxon>Euglenozoa</taxon>
        <taxon>Euglenida</taxon>
        <taxon>Spirocuta</taxon>
        <taxon>Euglenophyceae</taxon>
        <taxon>Eutreptiales</taxon>
        <taxon>Eutreptiaceae</taxon>
        <taxon>Eutreptiella</taxon>
    </lineage>
</organism>
<reference evidence="7" key="1">
    <citation type="submission" date="2021-01" db="EMBL/GenBank/DDBJ databases">
        <authorList>
            <person name="Corre E."/>
            <person name="Pelletier E."/>
            <person name="Niang G."/>
            <person name="Scheremetjew M."/>
            <person name="Finn R."/>
            <person name="Kale V."/>
            <person name="Holt S."/>
            <person name="Cochrane G."/>
            <person name="Meng A."/>
            <person name="Brown T."/>
            <person name="Cohen L."/>
        </authorList>
    </citation>
    <scope>NUCLEOTIDE SEQUENCE</scope>
    <source>
        <strain evidence="7">NIES-381</strain>
    </source>
</reference>
<sequence>MSYDHTESDCLTAYTGLDPVVSLEVLSDCFLYGSYSGLIKGFNLQTGAHLMDLQGHTRTVKCMAASEPLSPEANPETLYSCSADGTIRIWDLGTGKCRGICTGHQGSVETVEYCDEEGQAHPLLFSGGEDGTVRVWNANTGDCEHTVKAHIGKVNALQRVGGIVYTCSMDGLAKAIDIEKGQLVAVYEGTSPIRCLRHHTQAATEEGQEDTHVLALGCADGRIRIYDTRTANCINTLEGHTEVVYTLNFADGFLYSTSDDGNIKHWNLESPKAEYTYNGHTDAIPCIRILPNGTFYTGSYDKSVRVWDREGVLEKLRIQRLLDDTGYVSKFNFAAKAGAGLVNRGGATTPSKSSSKGSKKGGKSAKGSKTPTKAGSRPNSAATDKTARTVKGKDQLEKETEAFAEGNLSAIHMQFLRHVGDNGNLQFADFQRCMVVLGVNQLPLLEKVWSVLREEAEKDEASVKNTKLQQVNYRLLIAELNKVVNGLDRERFCRSCWALYDTGKKGVITKGEVERLLKPDAPPKLGRTEIQVGAVYDLFKQFDDSTAMKTFPDFMEAMQANPLLVQSFLAQVLLMMGRVVN</sequence>
<dbReference type="InterPro" id="IPR036322">
    <property type="entry name" value="WD40_repeat_dom_sf"/>
</dbReference>
<dbReference type="GO" id="GO:0005509">
    <property type="term" value="F:calcium ion binding"/>
    <property type="evidence" value="ECO:0007669"/>
    <property type="project" value="InterPro"/>
</dbReference>
<name>A0A7S1I6K9_9EUGL</name>
<feature type="domain" description="EF-hand" evidence="6">
    <location>
        <begin position="488"/>
        <end position="523"/>
    </location>
</feature>
<dbReference type="Gene3D" id="2.130.10.10">
    <property type="entry name" value="YVTN repeat-like/Quinoprotein amine dehydrogenase"/>
    <property type="match status" value="2"/>
</dbReference>
<dbReference type="PANTHER" id="PTHR19848:SF8">
    <property type="entry name" value="F-BOX AND WD REPEAT DOMAIN CONTAINING 7"/>
    <property type="match status" value="1"/>
</dbReference>
<evidence type="ECO:0000313" key="7">
    <source>
        <dbReference type="EMBL" id="CAD9002676.1"/>
    </source>
</evidence>
<accession>A0A7S1I6K9</accession>
<keyword evidence="3" id="KW-0689">Ribosomal protein</keyword>
<dbReference type="EMBL" id="HBGA01037725">
    <property type="protein sequence ID" value="CAD9002676.1"/>
    <property type="molecule type" value="Transcribed_RNA"/>
</dbReference>
<feature type="compositionally biased region" description="Low complexity" evidence="5">
    <location>
        <begin position="345"/>
        <end position="356"/>
    </location>
</feature>
<feature type="repeat" description="WD" evidence="4">
    <location>
        <begin position="101"/>
        <end position="146"/>
    </location>
</feature>